<comment type="function">
    <text evidence="7 8">Has a role in the initiation of DNA replication. Required at S-phase checkpoint.</text>
</comment>
<gene>
    <name evidence="10" type="ORF">BDY17DRAFT_319757</name>
</gene>
<evidence type="ECO:0000256" key="3">
    <source>
        <dbReference type="ARBA" id="ARBA00018363"/>
    </source>
</evidence>
<dbReference type="PANTHER" id="PTHR28124:SF1">
    <property type="entry name" value="DNA REPLICATION REGULATOR SLD2"/>
    <property type="match status" value="1"/>
</dbReference>
<dbReference type="InterPro" id="IPR021110">
    <property type="entry name" value="DNA_rep_checkpnt_protein"/>
</dbReference>
<keyword evidence="5 8" id="KW-0539">Nucleus</keyword>
<feature type="region of interest" description="Disordered" evidence="9">
    <location>
        <begin position="281"/>
        <end position="436"/>
    </location>
</feature>
<comment type="similarity">
    <text evidence="2 8">Belongs to the SLD2 family.</text>
</comment>
<feature type="compositionally biased region" description="Basic and acidic residues" evidence="9">
    <location>
        <begin position="72"/>
        <end position="84"/>
    </location>
</feature>
<dbReference type="OrthoDB" id="8775810at2759"/>
<dbReference type="GO" id="GO:0006270">
    <property type="term" value="P:DNA replication initiation"/>
    <property type="evidence" value="ECO:0007669"/>
    <property type="project" value="UniProtKB-UniRule"/>
</dbReference>
<dbReference type="GO" id="GO:0000727">
    <property type="term" value="P:double-strand break repair via break-induced replication"/>
    <property type="evidence" value="ECO:0007669"/>
    <property type="project" value="TreeGrafter"/>
</dbReference>
<proteinExistence type="inferred from homology"/>
<dbReference type="AlphaFoldDB" id="A0A6A6Q713"/>
<dbReference type="Proteomes" id="UP000799767">
    <property type="component" value="Unassembled WGS sequence"/>
</dbReference>
<name>A0A6A6Q713_9PEZI</name>
<keyword evidence="4 8" id="KW-0235">DNA replication</keyword>
<feature type="compositionally biased region" description="Acidic residues" evidence="9">
    <location>
        <begin position="105"/>
        <end position="116"/>
    </location>
</feature>
<dbReference type="EMBL" id="MU001631">
    <property type="protein sequence ID" value="KAF2487197.1"/>
    <property type="molecule type" value="Genomic_DNA"/>
</dbReference>
<evidence type="ECO:0000313" key="11">
    <source>
        <dbReference type="Proteomes" id="UP000799767"/>
    </source>
</evidence>
<evidence type="ECO:0000256" key="9">
    <source>
        <dbReference type="SAM" id="MobiDB-lite"/>
    </source>
</evidence>
<evidence type="ECO:0000256" key="8">
    <source>
        <dbReference type="RuleBase" id="RU367067"/>
    </source>
</evidence>
<comment type="subcellular location">
    <subcellularLocation>
        <location evidence="1 8">Nucleus</location>
    </subcellularLocation>
</comment>
<dbReference type="GeneID" id="54477334"/>
<dbReference type="GO" id="GO:0003688">
    <property type="term" value="F:DNA replication origin binding"/>
    <property type="evidence" value="ECO:0007669"/>
    <property type="project" value="TreeGrafter"/>
</dbReference>
<evidence type="ECO:0000256" key="6">
    <source>
        <dbReference type="ARBA" id="ARBA00023306"/>
    </source>
</evidence>
<dbReference type="GO" id="GO:0003697">
    <property type="term" value="F:single-stranded DNA binding"/>
    <property type="evidence" value="ECO:0007669"/>
    <property type="project" value="TreeGrafter"/>
</dbReference>
<evidence type="ECO:0000256" key="1">
    <source>
        <dbReference type="ARBA" id="ARBA00004123"/>
    </source>
</evidence>
<dbReference type="GO" id="GO:0031261">
    <property type="term" value="C:DNA replication preinitiation complex"/>
    <property type="evidence" value="ECO:0007669"/>
    <property type="project" value="TreeGrafter"/>
</dbReference>
<feature type="compositionally biased region" description="Basic residues" evidence="9">
    <location>
        <begin position="335"/>
        <end position="359"/>
    </location>
</feature>
<feature type="region of interest" description="Disordered" evidence="9">
    <location>
        <begin position="29"/>
        <end position="127"/>
    </location>
</feature>
<evidence type="ECO:0000256" key="7">
    <source>
        <dbReference type="ARBA" id="ARBA00025253"/>
    </source>
</evidence>
<sequence>MSSDTHATSQAIQTVKNALKKWEWEFRAANGGRKPGREDIKNDAAISAQYEEYDRLTGRGSKTRSSPRTRQPKGDNGKPDERVLQGRSANSVAATPKKASKFTEAIEDNPAQEDEPTPACVRFALGPTPQKDGAVLSLFDSFPTPTPSKSVDTLTASMAATVNATPSKSSAQQSSEQKLAKTPQSSAKRYYLEAFGGTPLKRKRDDEDVFTPSTVKKQFATPAFLRRNRSLAPIDEEDGEGAALPFKKRGLVRSLSAIIQGLKKQEEERLEDEWDVLNEIEAEEADGGETRSKGDKVLVEDSQAVEMPLGPDQGVESDEERGDQNALDANGQPRKVWKKKGLKRQTRRSIMRPVLHKAQKAVDDGKGEDDESDDAASRGEASGDESKTTTKPGAEDGNTEKKKRKVSAQAHANFRKLKIKNKNSKANGRGGRFGRR</sequence>
<dbReference type="Pfam" id="PF11719">
    <property type="entry name" value="Drc1-Sld2"/>
    <property type="match status" value="1"/>
</dbReference>
<organism evidence="10 11">
    <name type="scientific">Neohortaea acidophila</name>
    <dbReference type="NCBI Taxonomy" id="245834"/>
    <lineage>
        <taxon>Eukaryota</taxon>
        <taxon>Fungi</taxon>
        <taxon>Dikarya</taxon>
        <taxon>Ascomycota</taxon>
        <taxon>Pezizomycotina</taxon>
        <taxon>Dothideomycetes</taxon>
        <taxon>Dothideomycetidae</taxon>
        <taxon>Mycosphaerellales</taxon>
        <taxon>Teratosphaeriaceae</taxon>
        <taxon>Neohortaea</taxon>
    </lineage>
</organism>
<feature type="compositionally biased region" description="Basic residues" evidence="9">
    <location>
        <begin position="61"/>
        <end position="71"/>
    </location>
</feature>
<feature type="compositionally biased region" description="Basic and acidic residues" evidence="9">
    <location>
        <begin position="288"/>
        <end position="299"/>
    </location>
</feature>
<keyword evidence="6 8" id="KW-0131">Cell cycle</keyword>
<evidence type="ECO:0000256" key="5">
    <source>
        <dbReference type="ARBA" id="ARBA00023242"/>
    </source>
</evidence>
<keyword evidence="11" id="KW-1185">Reference proteome</keyword>
<dbReference type="PANTHER" id="PTHR28124">
    <property type="entry name" value="DNA REPLICATION REGULATOR SLD2"/>
    <property type="match status" value="1"/>
</dbReference>
<evidence type="ECO:0000256" key="2">
    <source>
        <dbReference type="ARBA" id="ARBA00007276"/>
    </source>
</evidence>
<dbReference type="InterPro" id="IPR040203">
    <property type="entry name" value="Sld2"/>
</dbReference>
<dbReference type="GO" id="GO:1902977">
    <property type="term" value="P:mitotic DNA replication preinitiation complex assembly"/>
    <property type="evidence" value="ECO:0007669"/>
    <property type="project" value="TreeGrafter"/>
</dbReference>
<reference evidence="10" key="1">
    <citation type="journal article" date="2020" name="Stud. Mycol.">
        <title>101 Dothideomycetes genomes: a test case for predicting lifestyles and emergence of pathogens.</title>
        <authorList>
            <person name="Haridas S."/>
            <person name="Albert R."/>
            <person name="Binder M."/>
            <person name="Bloem J."/>
            <person name="Labutti K."/>
            <person name="Salamov A."/>
            <person name="Andreopoulos B."/>
            <person name="Baker S."/>
            <person name="Barry K."/>
            <person name="Bills G."/>
            <person name="Bluhm B."/>
            <person name="Cannon C."/>
            <person name="Castanera R."/>
            <person name="Culley D."/>
            <person name="Daum C."/>
            <person name="Ezra D."/>
            <person name="Gonzalez J."/>
            <person name="Henrissat B."/>
            <person name="Kuo A."/>
            <person name="Liang C."/>
            <person name="Lipzen A."/>
            <person name="Lutzoni F."/>
            <person name="Magnuson J."/>
            <person name="Mondo S."/>
            <person name="Nolan M."/>
            <person name="Ohm R."/>
            <person name="Pangilinan J."/>
            <person name="Park H.-J."/>
            <person name="Ramirez L."/>
            <person name="Alfaro M."/>
            <person name="Sun H."/>
            <person name="Tritt A."/>
            <person name="Yoshinaga Y."/>
            <person name="Zwiers L.-H."/>
            <person name="Turgeon B."/>
            <person name="Goodwin S."/>
            <person name="Spatafora J."/>
            <person name="Crous P."/>
            <person name="Grigoriev I."/>
        </authorList>
    </citation>
    <scope>NUCLEOTIDE SEQUENCE</scope>
    <source>
        <strain evidence="10">CBS 113389</strain>
    </source>
</reference>
<feature type="compositionally biased region" description="Low complexity" evidence="9">
    <location>
        <begin position="167"/>
        <end position="181"/>
    </location>
</feature>
<evidence type="ECO:0000256" key="4">
    <source>
        <dbReference type="ARBA" id="ARBA00022705"/>
    </source>
</evidence>
<accession>A0A6A6Q713</accession>
<protein>
    <recommendedName>
        <fullName evidence="3 8">DNA replication regulator SLD2</fullName>
    </recommendedName>
</protein>
<dbReference type="Gene3D" id="1.10.10.1460">
    <property type="match status" value="1"/>
</dbReference>
<feature type="region of interest" description="Disordered" evidence="9">
    <location>
        <begin position="162"/>
        <end position="185"/>
    </location>
</feature>
<feature type="compositionally biased region" description="Basic residues" evidence="9">
    <location>
        <begin position="413"/>
        <end position="423"/>
    </location>
</feature>
<dbReference type="RefSeq" id="XP_033593766.1">
    <property type="nucleotide sequence ID" value="XM_033736332.1"/>
</dbReference>
<evidence type="ECO:0000313" key="10">
    <source>
        <dbReference type="EMBL" id="KAF2487197.1"/>
    </source>
</evidence>